<sequence length="989" mass="110660">MSRQKLSNFAEDKSLLTSIAKASAANKIAQSISSESESEDDEVDMSQPPDQNDFKVSRMMIDVSSDEERDGMRLRRATRKKRTKGTTDEKSDTNGADEIAARRYARHSNDNKNDENVVRDKELVISVTSNDEYTDEEISVSEDPSKIVFNLPVDKTKLKLKKTEAKYKAPKKKPASTFFNKLERPLSSANSAKKADSQPPSKKVKNAASDPSNTVTPKIDMSSSVVSSKPQSPINSIAAAGPTPPITVTTTLPTVEPVDKQNLSTDNISSGPASSSSTRKKKKIMKRKPHAHSAQRSKTAGPSLKPFLHLQTPIDGPTVVSTFINHVILDLQPSNVINRVPYLYQLWDPDHHFEVEMSQKNVERQIDLRMASHTEALFKSLHASNTRISISLQLITIPTPTSTDSQSISFLLVFASWMSPNLVHHEELLSIAPIITSSSNFFDELIRFVTKTIETFHIKDRLLAVTIDAEVAQFCTAESISNRLTKLCDSDSLVAQRRQIYGIYSLSSAIDIVARTFLKEFPGGQAWSAAMIYTQRMPTHSVIDRLRFILYHFTSNYTDGQEEWECLFSYASNDQKKDFAQSSRKRIQPDSPLSPKSTYTMLRDAVALREILDRAVRVIPALQSYYITDNEWKLVKDVYKLLHVLYWLDSLVSGSPDSHSEPRFMLYILTLNKIREIVHQISQNDASGIFENCDLNLQSAFFNAFKFSESVWLLSSLEWPELGFLASLLDPRQMDAVSTEIVGEEKTIFLRELLGQFANQYDNLSPVIDIEESDGEPMVVDMMGSEDTSTKNESAGKDNKLSQSSGLQEQADESQSVNNENAPLNGSSQPSESQGLRTLDSQSTSSDDNEEFFTDRDINGADQENSAQESESEDDAEFAALERQLVLGVPATLQKAQMNDYFTEQLLPYTNLADSELMLRWWAVNGKSHLEYAAAARDIFGVAASVEGISARVLGSEFRTLLGDRVAHLSFSWLCKLVHLRALTRRQVR</sequence>
<dbReference type="InterPro" id="IPR012337">
    <property type="entry name" value="RNaseH-like_sf"/>
</dbReference>
<name>A0A0J9XK32_GEOCN</name>
<feature type="region of interest" description="Disordered" evidence="1">
    <location>
        <begin position="166"/>
        <end position="304"/>
    </location>
</feature>
<feature type="compositionally biased region" description="Basic and acidic residues" evidence="1">
    <location>
        <begin position="788"/>
        <end position="800"/>
    </location>
</feature>
<comment type="caution">
    <text evidence="2">The sequence shown here is derived from an EMBL/GenBank/DDBJ whole genome shotgun (WGS) entry which is preliminary data.</text>
</comment>
<gene>
    <name evidence="2" type="ORF">BN980_GECA24s00098g</name>
</gene>
<evidence type="ECO:0000313" key="2">
    <source>
        <dbReference type="EMBL" id="CDO57647.1"/>
    </source>
</evidence>
<dbReference type="STRING" id="1173061.A0A0J9XK32"/>
<evidence type="ECO:0000256" key="1">
    <source>
        <dbReference type="SAM" id="MobiDB-lite"/>
    </source>
</evidence>
<feature type="region of interest" description="Disordered" evidence="1">
    <location>
        <begin position="24"/>
        <end position="117"/>
    </location>
</feature>
<dbReference type="PANTHER" id="PTHR23272">
    <property type="entry name" value="BED FINGER-RELATED"/>
    <property type="match status" value="1"/>
</dbReference>
<feature type="compositionally biased region" description="Basic and acidic residues" evidence="1">
    <location>
        <begin position="107"/>
        <end position="117"/>
    </location>
</feature>
<feature type="region of interest" description="Disordered" evidence="1">
    <location>
        <begin position="780"/>
        <end position="876"/>
    </location>
</feature>
<dbReference type="Proteomes" id="UP000242525">
    <property type="component" value="Unassembled WGS sequence"/>
</dbReference>
<feature type="compositionally biased region" description="Basic residues" evidence="1">
    <location>
        <begin position="278"/>
        <end position="295"/>
    </location>
</feature>
<dbReference type="SUPFAM" id="SSF53098">
    <property type="entry name" value="Ribonuclease H-like"/>
    <property type="match status" value="1"/>
</dbReference>
<protein>
    <submittedName>
        <fullName evidence="2">Uncharacterized protein</fullName>
    </submittedName>
</protein>
<feature type="compositionally biased region" description="Basic residues" evidence="1">
    <location>
        <begin position="74"/>
        <end position="84"/>
    </location>
</feature>
<reference evidence="2" key="1">
    <citation type="submission" date="2014-03" db="EMBL/GenBank/DDBJ databases">
        <authorList>
            <person name="Casaregola S."/>
        </authorList>
    </citation>
    <scope>NUCLEOTIDE SEQUENCE [LARGE SCALE GENOMIC DNA]</scope>
    <source>
        <strain evidence="2">CLIB 918</strain>
    </source>
</reference>
<feature type="compositionally biased region" description="Low complexity" evidence="1">
    <location>
        <begin position="246"/>
        <end position="256"/>
    </location>
</feature>
<feature type="compositionally biased region" description="Polar residues" evidence="1">
    <location>
        <begin position="801"/>
        <end position="846"/>
    </location>
</feature>
<feature type="compositionally biased region" description="Low complexity" evidence="1">
    <location>
        <begin position="24"/>
        <end position="35"/>
    </location>
</feature>
<dbReference type="PANTHER" id="PTHR23272:SF184">
    <property type="entry name" value="OS03G0311250 PROTEIN"/>
    <property type="match status" value="1"/>
</dbReference>
<evidence type="ECO:0000313" key="3">
    <source>
        <dbReference type="Proteomes" id="UP000242525"/>
    </source>
</evidence>
<keyword evidence="3" id="KW-1185">Reference proteome</keyword>
<feature type="compositionally biased region" description="Polar residues" evidence="1">
    <location>
        <begin position="261"/>
        <end position="273"/>
    </location>
</feature>
<dbReference type="EMBL" id="CCBN010000024">
    <property type="protein sequence ID" value="CDO57647.1"/>
    <property type="molecule type" value="Genomic_DNA"/>
</dbReference>
<dbReference type="AlphaFoldDB" id="A0A0J9XK32"/>
<accession>A0A0J9XK32</accession>
<proteinExistence type="predicted"/>
<organism evidence="2 3">
    <name type="scientific">Geotrichum candidum</name>
    <name type="common">Oospora lactis</name>
    <name type="synonym">Dipodascus geotrichum</name>
    <dbReference type="NCBI Taxonomy" id="1173061"/>
    <lineage>
        <taxon>Eukaryota</taxon>
        <taxon>Fungi</taxon>
        <taxon>Dikarya</taxon>
        <taxon>Ascomycota</taxon>
        <taxon>Saccharomycotina</taxon>
        <taxon>Dipodascomycetes</taxon>
        <taxon>Dipodascales</taxon>
        <taxon>Dipodascaceae</taxon>
        <taxon>Geotrichum</taxon>
    </lineage>
</organism>